<name>A0A5B7E1X0_PORTR</name>
<dbReference type="AlphaFoldDB" id="A0A5B7E1X0"/>
<dbReference type="Proteomes" id="UP000324222">
    <property type="component" value="Unassembled WGS sequence"/>
</dbReference>
<evidence type="ECO:0000313" key="2">
    <source>
        <dbReference type="Proteomes" id="UP000324222"/>
    </source>
</evidence>
<accession>A0A5B7E1X0</accession>
<keyword evidence="2" id="KW-1185">Reference proteome</keyword>
<organism evidence="1 2">
    <name type="scientific">Portunus trituberculatus</name>
    <name type="common">Swimming crab</name>
    <name type="synonym">Neptunus trituberculatus</name>
    <dbReference type="NCBI Taxonomy" id="210409"/>
    <lineage>
        <taxon>Eukaryota</taxon>
        <taxon>Metazoa</taxon>
        <taxon>Ecdysozoa</taxon>
        <taxon>Arthropoda</taxon>
        <taxon>Crustacea</taxon>
        <taxon>Multicrustacea</taxon>
        <taxon>Malacostraca</taxon>
        <taxon>Eumalacostraca</taxon>
        <taxon>Eucarida</taxon>
        <taxon>Decapoda</taxon>
        <taxon>Pleocyemata</taxon>
        <taxon>Brachyura</taxon>
        <taxon>Eubrachyura</taxon>
        <taxon>Portunoidea</taxon>
        <taxon>Portunidae</taxon>
        <taxon>Portuninae</taxon>
        <taxon>Portunus</taxon>
    </lineage>
</organism>
<sequence length="117" mass="13096">MFGPKRFDPPTDRLLGGLFILHSHGRGPPPGLFLGQRPSKGKEARPYKTPTVMAGLSTDKWIHDNVPVEVIEFPAPHTQTVLPRPLDLSVTDRSALDNAMLEFIDREEVEGYESIFM</sequence>
<dbReference type="EMBL" id="VSRR010001797">
    <property type="protein sequence ID" value="MPC27748.1"/>
    <property type="molecule type" value="Genomic_DNA"/>
</dbReference>
<proteinExistence type="predicted"/>
<evidence type="ECO:0000313" key="1">
    <source>
        <dbReference type="EMBL" id="MPC27748.1"/>
    </source>
</evidence>
<protein>
    <submittedName>
        <fullName evidence="1">Uncharacterized protein</fullName>
    </submittedName>
</protein>
<gene>
    <name evidence="1" type="ORF">E2C01_020927</name>
</gene>
<comment type="caution">
    <text evidence="1">The sequence shown here is derived from an EMBL/GenBank/DDBJ whole genome shotgun (WGS) entry which is preliminary data.</text>
</comment>
<reference evidence="1 2" key="1">
    <citation type="submission" date="2019-05" db="EMBL/GenBank/DDBJ databases">
        <title>Another draft genome of Portunus trituberculatus and its Hox gene families provides insights of decapod evolution.</title>
        <authorList>
            <person name="Jeong J.-H."/>
            <person name="Song I."/>
            <person name="Kim S."/>
            <person name="Choi T."/>
            <person name="Kim D."/>
            <person name="Ryu S."/>
            <person name="Kim W."/>
        </authorList>
    </citation>
    <scope>NUCLEOTIDE SEQUENCE [LARGE SCALE GENOMIC DNA]</scope>
    <source>
        <tissue evidence="1">Muscle</tissue>
    </source>
</reference>